<comment type="catalytic activity">
    <reaction evidence="6">
        <text>(R)-S-lactoylglutathione = methylglyoxal + glutathione</text>
        <dbReference type="Rhea" id="RHEA:19069"/>
        <dbReference type="ChEBI" id="CHEBI:17158"/>
        <dbReference type="ChEBI" id="CHEBI:57474"/>
        <dbReference type="ChEBI" id="CHEBI:57925"/>
        <dbReference type="EC" id="4.4.1.5"/>
    </reaction>
</comment>
<dbReference type="InterPro" id="IPR029068">
    <property type="entry name" value="Glyas_Bleomycin-R_OHBP_Dase"/>
</dbReference>
<reference evidence="8 9" key="1">
    <citation type="journal article" date="2019" name="J Genomics">
        <title>The Draft Genome of a Hydrogen-producing Cyanobacterium, Arthrospira platensis NIES-46.</title>
        <authorList>
            <person name="Suzuki S."/>
            <person name="Yamaguchi H."/>
            <person name="Kawachi M."/>
        </authorList>
    </citation>
    <scope>NUCLEOTIDE SEQUENCE [LARGE SCALE GENOMIC DNA]</scope>
    <source>
        <strain evidence="8 9">NIES-46</strain>
    </source>
</reference>
<dbReference type="Pfam" id="PF00903">
    <property type="entry name" value="Glyoxalase"/>
    <property type="match status" value="1"/>
</dbReference>
<protein>
    <recommendedName>
        <fullName evidence="3">Aldoketomutase</fullName>
    </recommendedName>
    <alternativeName>
        <fullName evidence="2">Glyoxalase I</fullName>
    </alternativeName>
    <alternativeName>
        <fullName evidence="1">Ketone-aldehyde mutase</fullName>
    </alternativeName>
    <alternativeName>
        <fullName evidence="4">Methylglyoxalase</fullName>
    </alternativeName>
    <alternativeName>
        <fullName evidence="5">S-D-lactoylglutathione methylglyoxal lyase</fullName>
    </alternativeName>
</protein>
<dbReference type="Gene3D" id="3.10.180.10">
    <property type="entry name" value="2,3-Dihydroxybiphenyl 1,2-Dioxygenase, domain 1"/>
    <property type="match status" value="1"/>
</dbReference>
<proteinExistence type="predicted"/>
<evidence type="ECO:0000256" key="4">
    <source>
        <dbReference type="ARBA" id="ARBA00032460"/>
    </source>
</evidence>
<evidence type="ECO:0000259" key="7">
    <source>
        <dbReference type="PROSITE" id="PS51819"/>
    </source>
</evidence>
<dbReference type="EMBL" id="BIMW01000175">
    <property type="protein sequence ID" value="GCE96216.1"/>
    <property type="molecule type" value="Genomic_DNA"/>
</dbReference>
<dbReference type="InterPro" id="IPR004361">
    <property type="entry name" value="Glyoxalase_1"/>
</dbReference>
<accession>A0A5M3TE41</accession>
<keyword evidence="9" id="KW-1185">Reference proteome</keyword>
<sequence>MRLLHTMLRVGNLDESLKFYCDILGMKLLRQKDYPGGKFTLAFVGYGDEADHSVIELTYNWGVDSYNLGDAYGHIALGVDDIYSTCEQIRAAGGKISREPGPMKHGSTVIAFVEDPDGYKVELIQLGTQGSAEASKQLAVNS</sequence>
<evidence type="ECO:0000256" key="1">
    <source>
        <dbReference type="ARBA" id="ARBA00030291"/>
    </source>
</evidence>
<dbReference type="RefSeq" id="WP_006618934.1">
    <property type="nucleotide sequence ID" value="NZ_BIMW01000175.1"/>
</dbReference>
<evidence type="ECO:0000256" key="6">
    <source>
        <dbReference type="ARBA" id="ARBA00048273"/>
    </source>
</evidence>
<dbReference type="GeneID" id="301685049"/>
<evidence type="ECO:0000256" key="5">
    <source>
        <dbReference type="ARBA" id="ARBA00033298"/>
    </source>
</evidence>
<dbReference type="SUPFAM" id="SSF54593">
    <property type="entry name" value="Glyoxalase/Bleomycin resistance protein/Dihydroxybiphenyl dioxygenase"/>
    <property type="match status" value="1"/>
</dbReference>
<dbReference type="Proteomes" id="UP000326169">
    <property type="component" value="Unassembled WGS sequence"/>
</dbReference>
<dbReference type="InterPro" id="IPR004360">
    <property type="entry name" value="Glyas_Fos-R_dOase_dom"/>
</dbReference>
<dbReference type="PANTHER" id="PTHR46036:SF5">
    <property type="entry name" value="LACTOYLGLUTATHIONE LYASE"/>
    <property type="match status" value="1"/>
</dbReference>
<feature type="domain" description="VOC" evidence="7">
    <location>
        <begin position="2"/>
        <end position="126"/>
    </location>
</feature>
<dbReference type="PROSITE" id="PS51819">
    <property type="entry name" value="VOC"/>
    <property type="match status" value="1"/>
</dbReference>
<evidence type="ECO:0000313" key="8">
    <source>
        <dbReference type="EMBL" id="GCE96216.1"/>
    </source>
</evidence>
<name>A0A5M3TE41_LIMPL</name>
<organism evidence="8 9">
    <name type="scientific">Limnospira platensis NIES-46</name>
    <dbReference type="NCBI Taxonomy" id="1236695"/>
    <lineage>
        <taxon>Bacteria</taxon>
        <taxon>Bacillati</taxon>
        <taxon>Cyanobacteriota</taxon>
        <taxon>Cyanophyceae</taxon>
        <taxon>Oscillatoriophycideae</taxon>
        <taxon>Oscillatoriales</taxon>
        <taxon>Sirenicapillariaceae</taxon>
        <taxon>Limnospira</taxon>
    </lineage>
</organism>
<keyword evidence="8" id="KW-0456">Lyase</keyword>
<dbReference type="InterPro" id="IPR037523">
    <property type="entry name" value="VOC_core"/>
</dbReference>
<dbReference type="GO" id="GO:0016829">
    <property type="term" value="F:lyase activity"/>
    <property type="evidence" value="ECO:0007669"/>
    <property type="project" value="UniProtKB-KW"/>
</dbReference>
<dbReference type="CDD" id="cd16358">
    <property type="entry name" value="GlxI_Ni"/>
    <property type="match status" value="1"/>
</dbReference>
<dbReference type="NCBIfam" id="TIGR00068">
    <property type="entry name" value="glyox_I"/>
    <property type="match status" value="1"/>
</dbReference>
<evidence type="ECO:0000256" key="3">
    <source>
        <dbReference type="ARBA" id="ARBA00030892"/>
    </source>
</evidence>
<dbReference type="PANTHER" id="PTHR46036">
    <property type="entry name" value="LACTOYLGLUTATHIONE LYASE"/>
    <property type="match status" value="1"/>
</dbReference>
<comment type="caution">
    <text evidence="8">The sequence shown here is derived from an EMBL/GenBank/DDBJ whole genome shotgun (WGS) entry which is preliminary data.</text>
</comment>
<evidence type="ECO:0000313" key="9">
    <source>
        <dbReference type="Proteomes" id="UP000326169"/>
    </source>
</evidence>
<gene>
    <name evidence="8" type="primary">gloA</name>
    <name evidence="8" type="ORF">NIES46_42850</name>
</gene>
<evidence type="ECO:0000256" key="2">
    <source>
        <dbReference type="ARBA" id="ARBA00030537"/>
    </source>
</evidence>